<comment type="subcellular location">
    <subcellularLocation>
        <location evidence="1">Cell envelope</location>
    </subcellularLocation>
</comment>
<evidence type="ECO:0000313" key="7">
    <source>
        <dbReference type="EMBL" id="MCC2222075.1"/>
    </source>
</evidence>
<feature type="region of interest" description="Disordered" evidence="5">
    <location>
        <begin position="1"/>
        <end position="97"/>
    </location>
</feature>
<dbReference type="Gene3D" id="3.40.190.10">
    <property type="entry name" value="Periplasmic binding protein-like II"/>
    <property type="match status" value="4"/>
</dbReference>
<dbReference type="Proteomes" id="UP001198200">
    <property type="component" value="Unassembled WGS sequence"/>
</dbReference>
<evidence type="ECO:0000256" key="3">
    <source>
        <dbReference type="ARBA" id="ARBA00022729"/>
    </source>
</evidence>
<accession>A0AAE3E587</accession>
<dbReference type="GO" id="GO:0030313">
    <property type="term" value="C:cell envelope"/>
    <property type="evidence" value="ECO:0007669"/>
    <property type="project" value="UniProtKB-SubCell"/>
</dbReference>
<feature type="compositionally biased region" description="Basic and acidic residues" evidence="5">
    <location>
        <begin position="88"/>
        <end position="97"/>
    </location>
</feature>
<evidence type="ECO:0000256" key="1">
    <source>
        <dbReference type="ARBA" id="ARBA00004196"/>
    </source>
</evidence>
<dbReference type="CDD" id="cd13530">
    <property type="entry name" value="PBP2_peptides_like"/>
    <property type="match status" value="1"/>
</dbReference>
<keyword evidence="3" id="KW-0732">Signal</keyword>
<evidence type="ECO:0000256" key="2">
    <source>
        <dbReference type="ARBA" id="ARBA00010333"/>
    </source>
</evidence>
<evidence type="ECO:0000256" key="4">
    <source>
        <dbReference type="RuleBase" id="RU003744"/>
    </source>
</evidence>
<dbReference type="PANTHER" id="PTHR35936:SF17">
    <property type="entry name" value="ARGININE-BINDING EXTRACELLULAR PROTEIN ARTP"/>
    <property type="match status" value="1"/>
</dbReference>
<feature type="compositionally biased region" description="Basic and acidic residues" evidence="5">
    <location>
        <begin position="31"/>
        <end position="65"/>
    </location>
</feature>
<protein>
    <submittedName>
        <fullName evidence="7">Transporter substrate-binding domain-containing protein</fullName>
    </submittedName>
</protein>
<comment type="similarity">
    <text evidence="2 4">Belongs to the bacterial solute-binding protein 3 family.</text>
</comment>
<dbReference type="SUPFAM" id="SSF53850">
    <property type="entry name" value="Periplasmic binding protein-like II"/>
    <property type="match status" value="2"/>
</dbReference>
<comment type="caution">
    <text evidence="7">The sequence shown here is derived from an EMBL/GenBank/DDBJ whole genome shotgun (WGS) entry which is preliminary data.</text>
</comment>
<evidence type="ECO:0000259" key="6">
    <source>
        <dbReference type="SMART" id="SM00062"/>
    </source>
</evidence>
<gene>
    <name evidence="7" type="ORF">LKD48_10570</name>
</gene>
<dbReference type="InterPro" id="IPR001638">
    <property type="entry name" value="Solute-binding_3/MltF_N"/>
</dbReference>
<reference evidence="7 8" key="1">
    <citation type="submission" date="2021-10" db="EMBL/GenBank/DDBJ databases">
        <title>Anaerobic single-cell dispensing facilitates the cultivation of human gut bacteria.</title>
        <authorList>
            <person name="Afrizal A."/>
        </authorList>
    </citation>
    <scope>NUCLEOTIDE SEQUENCE [LARGE SCALE GENOMIC DNA]</scope>
    <source>
        <strain evidence="7 8">CLA-AA-H224</strain>
    </source>
</reference>
<evidence type="ECO:0000313" key="8">
    <source>
        <dbReference type="Proteomes" id="UP001198200"/>
    </source>
</evidence>
<dbReference type="PANTHER" id="PTHR35936">
    <property type="entry name" value="MEMBRANE-BOUND LYTIC MUREIN TRANSGLYCOSYLASE F"/>
    <property type="match status" value="1"/>
</dbReference>
<dbReference type="InterPro" id="IPR018313">
    <property type="entry name" value="SBP_3_CS"/>
</dbReference>
<dbReference type="Pfam" id="PF00497">
    <property type="entry name" value="SBP_bac_3"/>
    <property type="match status" value="2"/>
</dbReference>
<feature type="domain" description="Solute-binding protein family 3/N-terminal" evidence="6">
    <location>
        <begin position="169"/>
        <end position="353"/>
    </location>
</feature>
<organism evidence="7 8">
    <name type="scientific">Anthropogastromicrobium aceti</name>
    <dbReference type="NCBI Taxonomy" id="2981768"/>
    <lineage>
        <taxon>Bacteria</taxon>
        <taxon>Bacillati</taxon>
        <taxon>Bacillota</taxon>
        <taxon>Clostridia</taxon>
        <taxon>Lachnospirales</taxon>
        <taxon>Lachnospiraceae</taxon>
        <taxon>Anthropogastromicrobium</taxon>
    </lineage>
</organism>
<evidence type="ECO:0000256" key="5">
    <source>
        <dbReference type="SAM" id="MobiDB-lite"/>
    </source>
</evidence>
<keyword evidence="8" id="KW-1185">Reference proteome</keyword>
<sequence length="353" mass="38063">MAAAVMLAGCGSNSSDKKTTTAASTKATEAATEKKTEAATEKKTEAATEKKTEAATEKETEKVSSEEASSEEVSSEKASSEEASSEAASKETEAKADENAKVRVIDIELTSEQYAFGVDKEQPELLEKTNEFIAKIMEDGTFDEICNHYFGDGEPVMVKSAEYDESKDQLVVATNAGFEPFEYMKGEDYCGIDMEMAALLADYLGKELVIQNMDFDAVCLAVGQQKCDIAMAGLTITESRKDQVTFTDSYYNASQKLIVAADDTTFDACKTKEDVEAIFKTFDSKTKVGAQNGTTAQFYVEGSEDLDFAGFDMTLVGYKNGSLAVQDLLNGNLDYVIIDAAPAESITAAINSL</sequence>
<proteinExistence type="inferred from homology"/>
<dbReference type="PROSITE" id="PS01039">
    <property type="entry name" value="SBP_BACTERIAL_3"/>
    <property type="match status" value="1"/>
</dbReference>
<dbReference type="EMBL" id="JAJEQN010000026">
    <property type="protein sequence ID" value="MCC2222075.1"/>
    <property type="molecule type" value="Genomic_DNA"/>
</dbReference>
<feature type="compositionally biased region" description="Low complexity" evidence="5">
    <location>
        <begin position="20"/>
        <end position="30"/>
    </location>
</feature>
<dbReference type="SMART" id="SM00062">
    <property type="entry name" value="PBPb"/>
    <property type="match status" value="1"/>
</dbReference>
<name>A0AAE3E587_9FIRM</name>
<dbReference type="AlphaFoldDB" id="A0AAE3E587"/>